<dbReference type="Pfam" id="PF13360">
    <property type="entry name" value="PQQ_2"/>
    <property type="match status" value="1"/>
</dbReference>
<evidence type="ECO:0000313" key="2">
    <source>
        <dbReference type="EMBL" id="QDV81937.1"/>
    </source>
</evidence>
<reference evidence="2 3" key="1">
    <citation type="submission" date="2019-02" db="EMBL/GenBank/DDBJ databases">
        <title>Deep-cultivation of Planctomycetes and their phenomic and genomic characterization uncovers novel biology.</title>
        <authorList>
            <person name="Wiegand S."/>
            <person name="Jogler M."/>
            <person name="Boedeker C."/>
            <person name="Pinto D."/>
            <person name="Vollmers J."/>
            <person name="Rivas-Marin E."/>
            <person name="Kohn T."/>
            <person name="Peeters S.H."/>
            <person name="Heuer A."/>
            <person name="Rast P."/>
            <person name="Oberbeckmann S."/>
            <person name="Bunk B."/>
            <person name="Jeske O."/>
            <person name="Meyerdierks A."/>
            <person name="Storesund J.E."/>
            <person name="Kallscheuer N."/>
            <person name="Luecker S."/>
            <person name="Lage O.M."/>
            <person name="Pohl T."/>
            <person name="Merkel B.J."/>
            <person name="Hornburger P."/>
            <person name="Mueller R.-W."/>
            <person name="Bruemmer F."/>
            <person name="Labrenz M."/>
            <person name="Spormann A.M."/>
            <person name="Op den Camp H."/>
            <person name="Overmann J."/>
            <person name="Amann R."/>
            <person name="Jetten M.S.M."/>
            <person name="Mascher T."/>
            <person name="Medema M.H."/>
            <person name="Devos D.P."/>
            <person name="Kaster A.-K."/>
            <person name="Ovreas L."/>
            <person name="Rohde M."/>
            <person name="Galperin M.Y."/>
            <person name="Jogler C."/>
        </authorList>
    </citation>
    <scope>NUCLEOTIDE SEQUENCE [LARGE SCALE GENOMIC DNA]</scope>
    <source>
        <strain evidence="2 3">TBK1r</strain>
    </source>
</reference>
<protein>
    <submittedName>
        <fullName evidence="2">Outer membrane biogenesis protein BamB</fullName>
    </submittedName>
</protein>
<dbReference type="InterPro" id="IPR002372">
    <property type="entry name" value="PQQ_rpt_dom"/>
</dbReference>
<name>A0ABX5XIY2_9BACT</name>
<accession>A0ABX5XIY2</accession>
<keyword evidence="3" id="KW-1185">Reference proteome</keyword>
<dbReference type="PANTHER" id="PTHR34512">
    <property type="entry name" value="CELL SURFACE PROTEIN"/>
    <property type="match status" value="1"/>
</dbReference>
<dbReference type="InterPro" id="IPR015943">
    <property type="entry name" value="WD40/YVTN_repeat-like_dom_sf"/>
</dbReference>
<dbReference type="InterPro" id="IPR011047">
    <property type="entry name" value="Quinoprotein_ADH-like_sf"/>
</dbReference>
<dbReference type="Proteomes" id="UP000318081">
    <property type="component" value="Chromosome"/>
</dbReference>
<evidence type="ECO:0000313" key="3">
    <source>
        <dbReference type="Proteomes" id="UP000318081"/>
    </source>
</evidence>
<dbReference type="Gene3D" id="2.130.10.10">
    <property type="entry name" value="YVTN repeat-like/Quinoprotein amine dehydrogenase"/>
    <property type="match status" value="2"/>
</dbReference>
<proteinExistence type="predicted"/>
<dbReference type="InterPro" id="IPR018391">
    <property type="entry name" value="PQQ_b-propeller_rpt"/>
</dbReference>
<sequence>MEPPSDQDEQVTRPMRENLSLIPFRFYSFKMKHSNAPTNRLGLIAILCLSLSAGGVGLGQAPEAGPWPQWRGPTSDNHASGDVSLPRHWDLRTGEGVAWKTKLPGRGHSTPIFVSDAIFLTTADEDAGTQSVVELDARSGKLRQEIVLHRGTLPPRIHPNNSHASPSMAYDGERLFASFHTDDAIVVTALSTDGSQLWQTRVCEFKPSSFQFGYGASPIIEDNVVIVAAEYDGKDSGIYALDRTSGKQVWKIARPQNLNFASPIVTTIAGSRQLLIAGAETFSAYDPLKGRLIWQVPTTTEAICGTVVWDDRHVMVSGGNPDAGTWCVAADGTERLMWSNRVMCYEQSLLAIKNYLFAVADNGVAYCWRTHDGKEMWKMRLFGGGISASPLLADGHVVVATQRGEVFLYSAFPDRFESVAKIQTGDSIFATPVAIENRLYVRTGINESGRRQEYLIAIGP</sequence>
<dbReference type="EMBL" id="CP036432">
    <property type="protein sequence ID" value="QDV81937.1"/>
    <property type="molecule type" value="Genomic_DNA"/>
</dbReference>
<feature type="domain" description="Pyrrolo-quinoline quinone repeat" evidence="1">
    <location>
        <begin position="165"/>
        <end position="378"/>
    </location>
</feature>
<dbReference type="SUPFAM" id="SSF50998">
    <property type="entry name" value="Quinoprotein alcohol dehydrogenase-like"/>
    <property type="match status" value="1"/>
</dbReference>
<dbReference type="PANTHER" id="PTHR34512:SF30">
    <property type="entry name" value="OUTER MEMBRANE PROTEIN ASSEMBLY FACTOR BAMB"/>
    <property type="match status" value="1"/>
</dbReference>
<gene>
    <name evidence="2" type="ORF">TBK1r_08600</name>
</gene>
<evidence type="ECO:0000259" key="1">
    <source>
        <dbReference type="Pfam" id="PF13360"/>
    </source>
</evidence>
<organism evidence="2 3">
    <name type="scientific">Stieleria magnilauensis</name>
    <dbReference type="NCBI Taxonomy" id="2527963"/>
    <lineage>
        <taxon>Bacteria</taxon>
        <taxon>Pseudomonadati</taxon>
        <taxon>Planctomycetota</taxon>
        <taxon>Planctomycetia</taxon>
        <taxon>Pirellulales</taxon>
        <taxon>Pirellulaceae</taxon>
        <taxon>Stieleria</taxon>
    </lineage>
</organism>
<dbReference type="SMART" id="SM00564">
    <property type="entry name" value="PQQ"/>
    <property type="match status" value="5"/>
</dbReference>